<feature type="non-terminal residue" evidence="1">
    <location>
        <position position="1"/>
    </location>
</feature>
<dbReference type="EMBL" id="CM056743">
    <property type="protein sequence ID" value="KAJ8670084.1"/>
    <property type="molecule type" value="Genomic_DNA"/>
</dbReference>
<gene>
    <name evidence="1" type="ORF">QAD02_001343</name>
</gene>
<evidence type="ECO:0000313" key="2">
    <source>
        <dbReference type="Proteomes" id="UP001239111"/>
    </source>
</evidence>
<protein>
    <submittedName>
        <fullName evidence="1">Uncharacterized protein</fullName>
    </submittedName>
</protein>
<reference evidence="1" key="1">
    <citation type="submission" date="2023-04" db="EMBL/GenBank/DDBJ databases">
        <title>A chromosome-level genome assembly of the parasitoid wasp Eretmocerus hayati.</title>
        <authorList>
            <person name="Zhong Y."/>
            <person name="Liu S."/>
            <person name="Liu Y."/>
        </authorList>
    </citation>
    <scope>NUCLEOTIDE SEQUENCE</scope>
    <source>
        <strain evidence="1">ZJU_SS_LIU_2023</strain>
    </source>
</reference>
<organism evidence="1 2">
    <name type="scientific">Eretmocerus hayati</name>
    <dbReference type="NCBI Taxonomy" id="131215"/>
    <lineage>
        <taxon>Eukaryota</taxon>
        <taxon>Metazoa</taxon>
        <taxon>Ecdysozoa</taxon>
        <taxon>Arthropoda</taxon>
        <taxon>Hexapoda</taxon>
        <taxon>Insecta</taxon>
        <taxon>Pterygota</taxon>
        <taxon>Neoptera</taxon>
        <taxon>Endopterygota</taxon>
        <taxon>Hymenoptera</taxon>
        <taxon>Apocrita</taxon>
        <taxon>Proctotrupomorpha</taxon>
        <taxon>Chalcidoidea</taxon>
        <taxon>Aphelinidae</taxon>
        <taxon>Aphelininae</taxon>
        <taxon>Eretmocerus</taxon>
    </lineage>
</organism>
<sequence length="143" mass="15869">RGVNFSLNTWNSGGLFSRRSDKPNSDESSTNSQTGSCIGEIRELLQQYQAELLQSVDQMCRSQCSNNDGGYQQPGQPQLHFIDVLPNNGGYQHHPEQSQSPLTFPPLSNSIPGSHVQYGRQLNPEGDERPESRRSPKQVGNLT</sequence>
<feature type="non-terminal residue" evidence="1">
    <location>
        <position position="143"/>
    </location>
</feature>
<dbReference type="Proteomes" id="UP001239111">
    <property type="component" value="Chromosome 3"/>
</dbReference>
<comment type="caution">
    <text evidence="1">The sequence shown here is derived from an EMBL/GenBank/DDBJ whole genome shotgun (WGS) entry which is preliminary data.</text>
</comment>
<name>A0ACC2NID1_9HYME</name>
<accession>A0ACC2NID1</accession>
<evidence type="ECO:0000313" key="1">
    <source>
        <dbReference type="EMBL" id="KAJ8670084.1"/>
    </source>
</evidence>
<keyword evidence="2" id="KW-1185">Reference proteome</keyword>
<proteinExistence type="predicted"/>